<dbReference type="AlphaFoldDB" id="A0A9E4ZK22"/>
<protein>
    <submittedName>
        <fullName evidence="1">Uncharacterized protein</fullName>
    </submittedName>
</protein>
<dbReference type="RefSeq" id="WP_261596824.1">
    <property type="nucleotide sequence ID" value="NZ_VHLL01000002.1"/>
</dbReference>
<name>A0A9E4ZK22_9EURY</name>
<evidence type="ECO:0000313" key="1">
    <source>
        <dbReference type="EMBL" id="MCT8336757.1"/>
    </source>
</evidence>
<organism evidence="1 2">
    <name type="scientific">Methanoculleus formosensis</name>
    <dbReference type="NCBI Taxonomy" id="2590886"/>
    <lineage>
        <taxon>Archaea</taxon>
        <taxon>Methanobacteriati</taxon>
        <taxon>Methanobacteriota</taxon>
        <taxon>Stenosarchaea group</taxon>
        <taxon>Methanomicrobia</taxon>
        <taxon>Methanomicrobiales</taxon>
        <taxon>Methanomicrobiaceae</taxon>
        <taxon>Methanoculleus</taxon>
    </lineage>
</organism>
<keyword evidence="2" id="KW-1185">Reference proteome</keyword>
<dbReference type="Proteomes" id="UP001065682">
    <property type="component" value="Unassembled WGS sequence"/>
</dbReference>
<sequence length="90" mass="9596">MPCRKSVSQTASWRSITMRTASDLVERVALPSGPHHEWRSSTMRMASDVFTRGTAANCAATLAVTALVIPRIPNPVLAMAAGFAVGSVLR</sequence>
<accession>A0A9E4ZK22</accession>
<dbReference type="EMBL" id="VHLL01000002">
    <property type="protein sequence ID" value="MCT8336757.1"/>
    <property type="molecule type" value="Genomic_DNA"/>
</dbReference>
<reference evidence="1" key="1">
    <citation type="submission" date="2019-06" db="EMBL/GenBank/DDBJ databases">
        <title>Methanoculleus strain from Tamsui River, Taipei, Taiwan.</title>
        <authorList>
            <person name="You Y.-T."/>
            <person name="Chen S.-C."/>
            <person name="Lai S.-J."/>
            <person name="Lee Y.-C."/>
            <person name="Lai M.-C."/>
        </authorList>
    </citation>
    <scope>NUCLEOTIDE SEQUENCE</scope>
    <source>
        <strain evidence="1">Afa-1</strain>
    </source>
</reference>
<comment type="caution">
    <text evidence="1">The sequence shown here is derived from an EMBL/GenBank/DDBJ whole genome shotgun (WGS) entry which is preliminary data.</text>
</comment>
<gene>
    <name evidence="1" type="ORF">FKB36_04455</name>
</gene>
<evidence type="ECO:0000313" key="2">
    <source>
        <dbReference type="Proteomes" id="UP001065682"/>
    </source>
</evidence>
<proteinExistence type="predicted"/>